<keyword evidence="1" id="KW-0812">Transmembrane</keyword>
<feature type="transmembrane region" description="Helical" evidence="1">
    <location>
        <begin position="12"/>
        <end position="31"/>
    </location>
</feature>
<proteinExistence type="predicted"/>
<keyword evidence="3" id="KW-1185">Reference proteome</keyword>
<gene>
    <name evidence="2" type="ORF">DFR38_101109</name>
</gene>
<dbReference type="AlphaFoldDB" id="A0A318JM95"/>
<accession>A0A318JM95</accession>
<protein>
    <submittedName>
        <fullName evidence="2">Uncharacterized protein</fullName>
    </submittedName>
</protein>
<organism evidence="2 3">
    <name type="scientific">Aquitalea magnusonii</name>
    <dbReference type="NCBI Taxonomy" id="332411"/>
    <lineage>
        <taxon>Bacteria</taxon>
        <taxon>Pseudomonadati</taxon>
        <taxon>Pseudomonadota</taxon>
        <taxon>Betaproteobacteria</taxon>
        <taxon>Neisseriales</taxon>
        <taxon>Chromobacteriaceae</taxon>
        <taxon>Aquitalea</taxon>
    </lineage>
</organism>
<sequence length="32" mass="3590">MNRLYRIYTSLAPYLADAAILLTGFMIGRITA</sequence>
<dbReference type="Proteomes" id="UP000248395">
    <property type="component" value="Unassembled WGS sequence"/>
</dbReference>
<comment type="caution">
    <text evidence="2">The sequence shown here is derived from an EMBL/GenBank/DDBJ whole genome shotgun (WGS) entry which is preliminary data.</text>
</comment>
<name>A0A318JM95_9NEIS</name>
<keyword evidence="1" id="KW-0472">Membrane</keyword>
<keyword evidence="1" id="KW-1133">Transmembrane helix</keyword>
<evidence type="ECO:0000256" key="1">
    <source>
        <dbReference type="SAM" id="Phobius"/>
    </source>
</evidence>
<dbReference type="EMBL" id="QJKC01000001">
    <property type="protein sequence ID" value="PXX51050.1"/>
    <property type="molecule type" value="Genomic_DNA"/>
</dbReference>
<reference evidence="2 3" key="1">
    <citation type="submission" date="2018-05" db="EMBL/GenBank/DDBJ databases">
        <title>Genomic Encyclopedia of Type Strains, Phase IV (KMG-IV): sequencing the most valuable type-strain genomes for metagenomic binning, comparative biology and taxonomic classification.</title>
        <authorList>
            <person name="Goeker M."/>
        </authorList>
    </citation>
    <scope>NUCLEOTIDE SEQUENCE [LARGE SCALE GENOMIC DNA]</scope>
    <source>
        <strain evidence="2 3">DSM 25134</strain>
    </source>
</reference>
<evidence type="ECO:0000313" key="2">
    <source>
        <dbReference type="EMBL" id="PXX51050.1"/>
    </source>
</evidence>
<evidence type="ECO:0000313" key="3">
    <source>
        <dbReference type="Proteomes" id="UP000248395"/>
    </source>
</evidence>